<keyword evidence="1" id="KW-1133">Transmembrane helix</keyword>
<keyword evidence="1" id="KW-0812">Transmembrane</keyword>
<dbReference type="EMBL" id="JAUEPT010000018">
    <property type="protein sequence ID" value="KAK0444669.1"/>
    <property type="molecule type" value="Genomic_DNA"/>
</dbReference>
<accession>A0AA39JNQ1</accession>
<gene>
    <name evidence="2" type="ORF">EV421DRAFT_1902740</name>
</gene>
<sequence>MYDGPDFFTEERKDGAAGAVEYLKVTSNEPTRKASSNVLKCYVQRNFVCTRAADAYGNNLLTVALILTLVIDSQFLAVVVVFSTAL</sequence>
<proteinExistence type="predicted"/>
<dbReference type="AlphaFoldDB" id="A0AA39JNQ1"/>
<feature type="transmembrane region" description="Helical" evidence="1">
    <location>
        <begin position="60"/>
        <end position="82"/>
    </location>
</feature>
<evidence type="ECO:0000313" key="2">
    <source>
        <dbReference type="EMBL" id="KAK0444669.1"/>
    </source>
</evidence>
<protein>
    <submittedName>
        <fullName evidence="2">Uncharacterized protein</fullName>
    </submittedName>
</protein>
<keyword evidence="3" id="KW-1185">Reference proteome</keyword>
<evidence type="ECO:0000313" key="3">
    <source>
        <dbReference type="Proteomes" id="UP001175226"/>
    </source>
</evidence>
<organism evidence="2 3">
    <name type="scientific">Armillaria borealis</name>
    <dbReference type="NCBI Taxonomy" id="47425"/>
    <lineage>
        <taxon>Eukaryota</taxon>
        <taxon>Fungi</taxon>
        <taxon>Dikarya</taxon>
        <taxon>Basidiomycota</taxon>
        <taxon>Agaricomycotina</taxon>
        <taxon>Agaricomycetes</taxon>
        <taxon>Agaricomycetidae</taxon>
        <taxon>Agaricales</taxon>
        <taxon>Marasmiineae</taxon>
        <taxon>Physalacriaceae</taxon>
        <taxon>Armillaria</taxon>
    </lineage>
</organism>
<comment type="caution">
    <text evidence="2">The sequence shown here is derived from an EMBL/GenBank/DDBJ whole genome shotgun (WGS) entry which is preliminary data.</text>
</comment>
<dbReference type="Proteomes" id="UP001175226">
    <property type="component" value="Unassembled WGS sequence"/>
</dbReference>
<evidence type="ECO:0000256" key="1">
    <source>
        <dbReference type="SAM" id="Phobius"/>
    </source>
</evidence>
<keyword evidence="1" id="KW-0472">Membrane</keyword>
<reference evidence="2" key="1">
    <citation type="submission" date="2023-06" db="EMBL/GenBank/DDBJ databases">
        <authorList>
            <consortium name="Lawrence Berkeley National Laboratory"/>
            <person name="Ahrendt S."/>
            <person name="Sahu N."/>
            <person name="Indic B."/>
            <person name="Wong-Bajracharya J."/>
            <person name="Merenyi Z."/>
            <person name="Ke H.-M."/>
            <person name="Monk M."/>
            <person name="Kocsube S."/>
            <person name="Drula E."/>
            <person name="Lipzen A."/>
            <person name="Balint B."/>
            <person name="Henrissat B."/>
            <person name="Andreopoulos B."/>
            <person name="Martin F.M."/>
            <person name="Harder C.B."/>
            <person name="Rigling D."/>
            <person name="Ford K.L."/>
            <person name="Foster G.D."/>
            <person name="Pangilinan J."/>
            <person name="Papanicolaou A."/>
            <person name="Barry K."/>
            <person name="LaButti K."/>
            <person name="Viragh M."/>
            <person name="Koriabine M."/>
            <person name="Yan M."/>
            <person name="Riley R."/>
            <person name="Champramary S."/>
            <person name="Plett K.L."/>
            <person name="Tsai I.J."/>
            <person name="Slot J."/>
            <person name="Sipos G."/>
            <person name="Plett J."/>
            <person name="Nagy L.G."/>
            <person name="Grigoriev I.V."/>
        </authorList>
    </citation>
    <scope>NUCLEOTIDE SEQUENCE</scope>
    <source>
        <strain evidence="2">FPL87.14</strain>
    </source>
</reference>
<name>A0AA39JNQ1_9AGAR</name>